<dbReference type="VEuPathDB" id="FungiDB:Malapachy_4269"/>
<dbReference type="STRING" id="77020.A0A0M9VPA2"/>
<feature type="compositionally biased region" description="Basic and acidic residues" evidence="1">
    <location>
        <begin position="164"/>
        <end position="174"/>
    </location>
</feature>
<dbReference type="GeneID" id="28730596"/>
<dbReference type="OrthoDB" id="5378975at2759"/>
<dbReference type="AlphaFoldDB" id="A0A0M9VPA2"/>
<evidence type="ECO:0000256" key="1">
    <source>
        <dbReference type="SAM" id="MobiDB-lite"/>
    </source>
</evidence>
<comment type="caution">
    <text evidence="2">The sequence shown here is derived from an EMBL/GenBank/DDBJ whole genome shotgun (WGS) entry which is preliminary data.</text>
</comment>
<keyword evidence="3" id="KW-1185">Reference proteome</keyword>
<dbReference type="PANTHER" id="PTHR38698:SF1">
    <property type="entry name" value="FUNGAL PROTEIN"/>
    <property type="match status" value="1"/>
</dbReference>
<accession>A0A0M9VPA2</accession>
<dbReference type="RefSeq" id="XP_017991851.1">
    <property type="nucleotide sequence ID" value="XM_018138720.1"/>
</dbReference>
<gene>
    <name evidence="2" type="ORF">Malapachy_4269</name>
</gene>
<dbReference type="InterPro" id="IPR031355">
    <property type="entry name" value="YBL010C/LAA2-like"/>
</dbReference>
<sequence>MTSEALSVETLSCLSIHPDPNDLDMRKGLRALLPMDFVDLKAPVEAPVEDNVVMEGMRQVEGLSQILVTEASRSLLRELQVDHISSAPLDWRRSHTRRQYLISLGVPINLDEVHGSGWASKETLPPLELKLTPSAKEAQPTPSAEGSTSTSDETRTPPVTQHESWGDRRRRELGLTEPHVPMHRIEAVLQLSEDDIKLQTLPELRELVKEMQVLSTQLGEALQYHLTIREAFASDSEVFNGMIRDLVAGASNKISEKMKAEKRSFISRATKRSTMSESSSRPSTPGSR</sequence>
<evidence type="ECO:0000313" key="3">
    <source>
        <dbReference type="Proteomes" id="UP000037751"/>
    </source>
</evidence>
<feature type="region of interest" description="Disordered" evidence="1">
    <location>
        <begin position="258"/>
        <end position="288"/>
    </location>
</feature>
<dbReference type="PANTHER" id="PTHR38698">
    <property type="entry name" value="EXPRESSED PROTEIN"/>
    <property type="match status" value="1"/>
</dbReference>
<feature type="region of interest" description="Disordered" evidence="1">
    <location>
        <begin position="131"/>
        <end position="178"/>
    </location>
</feature>
<evidence type="ECO:0000313" key="2">
    <source>
        <dbReference type="EMBL" id="KOS14219.1"/>
    </source>
</evidence>
<protein>
    <submittedName>
        <fullName evidence="2">Uncharacterized protein</fullName>
    </submittedName>
</protein>
<organism evidence="2 3">
    <name type="scientific">Malassezia pachydermatis</name>
    <dbReference type="NCBI Taxonomy" id="77020"/>
    <lineage>
        <taxon>Eukaryota</taxon>
        <taxon>Fungi</taxon>
        <taxon>Dikarya</taxon>
        <taxon>Basidiomycota</taxon>
        <taxon>Ustilaginomycotina</taxon>
        <taxon>Malasseziomycetes</taxon>
        <taxon>Malasseziales</taxon>
        <taxon>Malasseziaceae</taxon>
        <taxon>Malassezia</taxon>
    </lineage>
</organism>
<name>A0A0M9VPA2_9BASI</name>
<dbReference type="EMBL" id="LGAV01000004">
    <property type="protein sequence ID" value="KOS14219.1"/>
    <property type="molecule type" value="Genomic_DNA"/>
</dbReference>
<reference evidence="2 3" key="1">
    <citation type="submission" date="2015-07" db="EMBL/GenBank/DDBJ databases">
        <title>Draft Genome Sequence of Malassezia furfur CBS1878 and Malassezia pachydermatis CBS1879.</title>
        <authorList>
            <person name="Triana S."/>
            <person name="Ohm R."/>
            <person name="Gonzalez A."/>
            <person name="DeCock H."/>
            <person name="Restrepo S."/>
            <person name="Celis A."/>
        </authorList>
    </citation>
    <scope>NUCLEOTIDE SEQUENCE [LARGE SCALE GENOMIC DNA]</scope>
    <source>
        <strain evidence="2 3">CBS 1879</strain>
    </source>
</reference>
<dbReference type="Pfam" id="PF17104">
    <property type="entry name" value="YBL010C_LAA2"/>
    <property type="match status" value="1"/>
</dbReference>
<proteinExistence type="predicted"/>
<dbReference type="Proteomes" id="UP000037751">
    <property type="component" value="Unassembled WGS sequence"/>
</dbReference>
<feature type="compositionally biased region" description="Polar residues" evidence="1">
    <location>
        <begin position="140"/>
        <end position="163"/>
    </location>
</feature>
<feature type="compositionally biased region" description="Low complexity" evidence="1">
    <location>
        <begin position="272"/>
        <end position="288"/>
    </location>
</feature>